<evidence type="ECO:0000313" key="2">
    <source>
        <dbReference type="EMBL" id="MBM7646154.1"/>
    </source>
</evidence>
<keyword evidence="1" id="KW-0472">Membrane</keyword>
<sequence length="34" mass="4008">MSSFLIVYIVCAIIIIVGLNVMLRRQWNNRQSKK</sequence>
<comment type="caution">
    <text evidence="2">The sequence shown here is derived from an EMBL/GenBank/DDBJ whole genome shotgun (WGS) entry which is preliminary data.</text>
</comment>
<dbReference type="Proteomes" id="UP000808914">
    <property type="component" value="Unassembled WGS sequence"/>
</dbReference>
<reference evidence="2 3" key="1">
    <citation type="submission" date="2021-01" db="EMBL/GenBank/DDBJ databases">
        <title>Genomic Encyclopedia of Type Strains, Phase IV (KMG-IV): sequencing the most valuable type-strain genomes for metagenomic binning, comparative biology and taxonomic classification.</title>
        <authorList>
            <person name="Goeker M."/>
        </authorList>
    </citation>
    <scope>NUCLEOTIDE SEQUENCE [LARGE SCALE GENOMIC DNA]</scope>
    <source>
        <strain evidence="2 3">DSM 28236</strain>
    </source>
</reference>
<proteinExistence type="predicted"/>
<organism evidence="2 3">
    <name type="scientific">Scopulibacillus daqui</name>
    <dbReference type="NCBI Taxonomy" id="1469162"/>
    <lineage>
        <taxon>Bacteria</taxon>
        <taxon>Bacillati</taxon>
        <taxon>Bacillota</taxon>
        <taxon>Bacilli</taxon>
        <taxon>Bacillales</taxon>
        <taxon>Sporolactobacillaceae</taxon>
        <taxon>Scopulibacillus</taxon>
    </lineage>
</organism>
<evidence type="ECO:0000256" key="1">
    <source>
        <dbReference type="SAM" id="Phobius"/>
    </source>
</evidence>
<accession>A0ABS2Q1I1</accession>
<keyword evidence="1" id="KW-0812">Transmembrane</keyword>
<keyword evidence="3" id="KW-1185">Reference proteome</keyword>
<gene>
    <name evidence="2" type="ORF">JOD45_002380</name>
</gene>
<protein>
    <submittedName>
        <fullName evidence="2">Uncharacterized protein</fullName>
    </submittedName>
</protein>
<dbReference type="EMBL" id="JAFBER010000016">
    <property type="protein sequence ID" value="MBM7646154.1"/>
    <property type="molecule type" value="Genomic_DNA"/>
</dbReference>
<keyword evidence="1" id="KW-1133">Transmembrane helix</keyword>
<name>A0ABS2Q1I1_9BACL</name>
<evidence type="ECO:0000313" key="3">
    <source>
        <dbReference type="Proteomes" id="UP000808914"/>
    </source>
</evidence>
<feature type="transmembrane region" description="Helical" evidence="1">
    <location>
        <begin position="6"/>
        <end position="23"/>
    </location>
</feature>